<feature type="region of interest" description="Disordered" evidence="1">
    <location>
        <begin position="459"/>
        <end position="487"/>
    </location>
</feature>
<evidence type="ECO:0000256" key="1">
    <source>
        <dbReference type="SAM" id="MobiDB-lite"/>
    </source>
</evidence>
<protein>
    <submittedName>
        <fullName evidence="2">Uncharacterized protein</fullName>
    </submittedName>
</protein>
<feature type="compositionally biased region" description="Basic and acidic residues" evidence="1">
    <location>
        <begin position="465"/>
        <end position="487"/>
    </location>
</feature>
<keyword evidence="3" id="KW-1185">Reference proteome</keyword>
<proteinExistence type="predicted"/>
<feature type="region of interest" description="Disordered" evidence="1">
    <location>
        <begin position="1"/>
        <end position="24"/>
    </location>
</feature>
<reference evidence="2" key="1">
    <citation type="journal article" date="2023" name="Mol. Phylogenet. Evol.">
        <title>Genome-scale phylogeny and comparative genomics of the fungal order Sordariales.</title>
        <authorList>
            <person name="Hensen N."/>
            <person name="Bonometti L."/>
            <person name="Westerberg I."/>
            <person name="Brannstrom I.O."/>
            <person name="Guillou S."/>
            <person name="Cros-Aarteil S."/>
            <person name="Calhoun S."/>
            <person name="Haridas S."/>
            <person name="Kuo A."/>
            <person name="Mondo S."/>
            <person name="Pangilinan J."/>
            <person name="Riley R."/>
            <person name="LaButti K."/>
            <person name="Andreopoulos B."/>
            <person name="Lipzen A."/>
            <person name="Chen C."/>
            <person name="Yan M."/>
            <person name="Daum C."/>
            <person name="Ng V."/>
            <person name="Clum A."/>
            <person name="Steindorff A."/>
            <person name="Ohm R.A."/>
            <person name="Martin F."/>
            <person name="Silar P."/>
            <person name="Natvig D.O."/>
            <person name="Lalanne C."/>
            <person name="Gautier V."/>
            <person name="Ament-Velasquez S.L."/>
            <person name="Kruys A."/>
            <person name="Hutchinson M.I."/>
            <person name="Powell A.J."/>
            <person name="Barry K."/>
            <person name="Miller A.N."/>
            <person name="Grigoriev I.V."/>
            <person name="Debuchy R."/>
            <person name="Gladieux P."/>
            <person name="Hiltunen Thoren M."/>
            <person name="Johannesson H."/>
        </authorList>
    </citation>
    <scope>NUCLEOTIDE SEQUENCE</scope>
    <source>
        <strain evidence="2">PSN309</strain>
    </source>
</reference>
<evidence type="ECO:0000313" key="2">
    <source>
        <dbReference type="EMBL" id="KAK4186770.1"/>
    </source>
</evidence>
<sequence>MENDVDSERQSSGGQEASSDPVENFLRNLPSPWENYIARYAEDTKAKVNSAVVQYLRESCLDPDKSLTDPIVFDIEINNGKDTKFDEILYRNLTLLALSEPIADGDMSMRAQQLRYLRWLAYGAHWQYETTPSGVSSKPALPDISHLHQEFLPDSESKICAACGKQDATERKLSELKVDAKGLWNLDVTTSWIDPADLGKGWERWGIYFQPFPHSFLDAACPTSKDMHATVALLGRSHDISVGLRPMLDMFIRPICISVEEFRFLPKNVATPFFCRVTHTNSEPICSFSVTRWHHAFILNLPKTGLKMVWDPAAMSLGWKQSLVPCGNYVKRRIRYFDQARVPVTLHPPGCFMLRSGILCNRLFLPMAAIDAVVLAMARKLVAAGNKGLDLVVNELRRGSGMRIIDLGPDVDLEAGLDFKPGVLPVWHGPELDELSENDPVVTQRFAPWLVAFGNHGKPGSDFQFGKREKKTHEAAPETGEKAKRSV</sequence>
<name>A0AAN6WSU7_9PEZI</name>
<comment type="caution">
    <text evidence="2">The sequence shown here is derived from an EMBL/GenBank/DDBJ whole genome shotgun (WGS) entry which is preliminary data.</text>
</comment>
<dbReference type="Proteomes" id="UP001302126">
    <property type="component" value="Unassembled WGS sequence"/>
</dbReference>
<dbReference type="AlphaFoldDB" id="A0AAN6WSU7"/>
<reference evidence="2" key="2">
    <citation type="submission" date="2023-05" db="EMBL/GenBank/DDBJ databases">
        <authorList>
            <consortium name="Lawrence Berkeley National Laboratory"/>
            <person name="Steindorff A."/>
            <person name="Hensen N."/>
            <person name="Bonometti L."/>
            <person name="Westerberg I."/>
            <person name="Brannstrom I.O."/>
            <person name="Guillou S."/>
            <person name="Cros-Aarteil S."/>
            <person name="Calhoun S."/>
            <person name="Haridas S."/>
            <person name="Kuo A."/>
            <person name="Mondo S."/>
            <person name="Pangilinan J."/>
            <person name="Riley R."/>
            <person name="Labutti K."/>
            <person name="Andreopoulos B."/>
            <person name="Lipzen A."/>
            <person name="Chen C."/>
            <person name="Yanf M."/>
            <person name="Daum C."/>
            <person name="Ng V."/>
            <person name="Clum A."/>
            <person name="Ohm R."/>
            <person name="Martin F."/>
            <person name="Silar P."/>
            <person name="Natvig D."/>
            <person name="Lalanne C."/>
            <person name="Gautier V."/>
            <person name="Ament-Velasquez S.L."/>
            <person name="Kruys A."/>
            <person name="Hutchinson M.I."/>
            <person name="Powell A.J."/>
            <person name="Barry K."/>
            <person name="Miller A.N."/>
            <person name="Grigoriev I.V."/>
            <person name="Debuchy R."/>
            <person name="Gladieux P."/>
            <person name="Thoren M.H."/>
            <person name="Johannesson H."/>
        </authorList>
    </citation>
    <scope>NUCLEOTIDE SEQUENCE</scope>
    <source>
        <strain evidence="2">PSN309</strain>
    </source>
</reference>
<dbReference type="EMBL" id="MU864415">
    <property type="protein sequence ID" value="KAK4186770.1"/>
    <property type="molecule type" value="Genomic_DNA"/>
</dbReference>
<gene>
    <name evidence="2" type="ORF">QBC35DRAFT_533047</name>
</gene>
<organism evidence="2 3">
    <name type="scientific">Podospora australis</name>
    <dbReference type="NCBI Taxonomy" id="1536484"/>
    <lineage>
        <taxon>Eukaryota</taxon>
        <taxon>Fungi</taxon>
        <taxon>Dikarya</taxon>
        <taxon>Ascomycota</taxon>
        <taxon>Pezizomycotina</taxon>
        <taxon>Sordariomycetes</taxon>
        <taxon>Sordariomycetidae</taxon>
        <taxon>Sordariales</taxon>
        <taxon>Podosporaceae</taxon>
        <taxon>Podospora</taxon>
    </lineage>
</organism>
<evidence type="ECO:0000313" key="3">
    <source>
        <dbReference type="Proteomes" id="UP001302126"/>
    </source>
</evidence>
<accession>A0AAN6WSU7</accession>